<dbReference type="PANTHER" id="PTHR43133:SF51">
    <property type="entry name" value="RNA POLYMERASE SIGMA FACTOR"/>
    <property type="match status" value="1"/>
</dbReference>
<dbReference type="Gene3D" id="1.10.1740.10">
    <property type="match status" value="1"/>
</dbReference>
<proteinExistence type="inferred from homology"/>
<keyword evidence="4" id="KW-0804">Transcription</keyword>
<dbReference type="InterPro" id="IPR007627">
    <property type="entry name" value="RNA_pol_sigma70_r2"/>
</dbReference>
<feature type="domain" description="RNA polymerase sigma-70 region 2" evidence="5">
    <location>
        <begin position="27"/>
        <end position="92"/>
    </location>
</feature>
<evidence type="ECO:0008006" key="9">
    <source>
        <dbReference type="Google" id="ProtNLM"/>
    </source>
</evidence>
<dbReference type="InterPro" id="IPR014284">
    <property type="entry name" value="RNA_pol_sigma-70_dom"/>
</dbReference>
<evidence type="ECO:0000256" key="3">
    <source>
        <dbReference type="ARBA" id="ARBA00023082"/>
    </source>
</evidence>
<dbReference type="SUPFAM" id="SSF88946">
    <property type="entry name" value="Sigma2 domain of RNA polymerase sigma factors"/>
    <property type="match status" value="1"/>
</dbReference>
<dbReference type="Pfam" id="PF08281">
    <property type="entry name" value="Sigma70_r4_2"/>
    <property type="match status" value="1"/>
</dbReference>
<keyword evidence="2" id="KW-0805">Transcription regulation</keyword>
<sequence>MYIAQDTEDQELIRNSIKGDRRAQSLLFNKYKRVFLSLAYKTLGPCFEIEDVVQQVFIQIFRSLPGFKGNSSFNTWAYRIALNVCTAQIRSKLKKRQPVLVPEFKGIENRPEEMHKGPHARLEEEEITNIIYSALDKINLKKKMVIILHDMEGKSLEEIAEITEKPVGTVKSRLFHGREEMKKLLSKYLNQ</sequence>
<evidence type="ECO:0000259" key="5">
    <source>
        <dbReference type="Pfam" id="PF04542"/>
    </source>
</evidence>
<dbReference type="InterPro" id="IPR039425">
    <property type="entry name" value="RNA_pol_sigma-70-like"/>
</dbReference>
<dbReference type="SUPFAM" id="SSF88659">
    <property type="entry name" value="Sigma3 and sigma4 domains of RNA polymerase sigma factors"/>
    <property type="match status" value="1"/>
</dbReference>
<dbReference type="InterPro" id="IPR013249">
    <property type="entry name" value="RNA_pol_sigma70_r4_t2"/>
</dbReference>
<evidence type="ECO:0000313" key="7">
    <source>
        <dbReference type="EMBL" id="OGK03214.1"/>
    </source>
</evidence>
<dbReference type="Pfam" id="PF04542">
    <property type="entry name" value="Sigma70_r2"/>
    <property type="match status" value="1"/>
</dbReference>
<evidence type="ECO:0000259" key="6">
    <source>
        <dbReference type="Pfam" id="PF08281"/>
    </source>
</evidence>
<dbReference type="GO" id="GO:0003677">
    <property type="term" value="F:DNA binding"/>
    <property type="evidence" value="ECO:0007669"/>
    <property type="project" value="InterPro"/>
</dbReference>
<dbReference type="GO" id="GO:0006352">
    <property type="term" value="P:DNA-templated transcription initiation"/>
    <property type="evidence" value="ECO:0007669"/>
    <property type="project" value="InterPro"/>
</dbReference>
<dbReference type="Gene3D" id="1.10.10.10">
    <property type="entry name" value="Winged helix-like DNA-binding domain superfamily/Winged helix DNA-binding domain"/>
    <property type="match status" value="1"/>
</dbReference>
<comment type="similarity">
    <text evidence="1">Belongs to the sigma-70 factor family. ECF subfamily.</text>
</comment>
<keyword evidence="3" id="KW-0731">Sigma factor</keyword>
<dbReference type="EMBL" id="MFYX01000094">
    <property type="protein sequence ID" value="OGK03214.1"/>
    <property type="molecule type" value="Genomic_DNA"/>
</dbReference>
<evidence type="ECO:0000256" key="1">
    <source>
        <dbReference type="ARBA" id="ARBA00010641"/>
    </source>
</evidence>
<dbReference type="InterPro" id="IPR013324">
    <property type="entry name" value="RNA_pol_sigma_r3/r4-like"/>
</dbReference>
<name>A0A1F7F965_UNCRA</name>
<evidence type="ECO:0000313" key="8">
    <source>
        <dbReference type="Proteomes" id="UP000179243"/>
    </source>
</evidence>
<dbReference type="Proteomes" id="UP000179243">
    <property type="component" value="Unassembled WGS sequence"/>
</dbReference>
<organism evidence="7 8">
    <name type="scientific">Candidatus Raymondbacteria bacterium RIFOXYD12_FULL_49_13</name>
    <dbReference type="NCBI Taxonomy" id="1817890"/>
    <lineage>
        <taxon>Bacteria</taxon>
        <taxon>Raymondiibacteriota</taxon>
    </lineage>
</organism>
<feature type="domain" description="RNA polymerase sigma factor 70 region 4 type 2" evidence="6">
    <location>
        <begin position="130"/>
        <end position="181"/>
    </location>
</feature>
<gene>
    <name evidence="7" type="ORF">A2519_05145</name>
</gene>
<dbReference type="InterPro" id="IPR013325">
    <property type="entry name" value="RNA_pol_sigma_r2"/>
</dbReference>
<protein>
    <recommendedName>
        <fullName evidence="9">RNA polymerase sigma factor</fullName>
    </recommendedName>
</protein>
<accession>A0A1F7F965</accession>
<evidence type="ECO:0000256" key="2">
    <source>
        <dbReference type="ARBA" id="ARBA00023015"/>
    </source>
</evidence>
<reference evidence="7 8" key="1">
    <citation type="journal article" date="2016" name="Nat. Commun.">
        <title>Thousands of microbial genomes shed light on interconnected biogeochemical processes in an aquifer system.</title>
        <authorList>
            <person name="Anantharaman K."/>
            <person name="Brown C.T."/>
            <person name="Hug L.A."/>
            <person name="Sharon I."/>
            <person name="Castelle C.J."/>
            <person name="Probst A.J."/>
            <person name="Thomas B.C."/>
            <person name="Singh A."/>
            <person name="Wilkins M.J."/>
            <person name="Karaoz U."/>
            <person name="Brodie E.L."/>
            <person name="Williams K.H."/>
            <person name="Hubbard S.S."/>
            <person name="Banfield J.F."/>
        </authorList>
    </citation>
    <scope>NUCLEOTIDE SEQUENCE [LARGE SCALE GENOMIC DNA]</scope>
</reference>
<dbReference type="InterPro" id="IPR036388">
    <property type="entry name" value="WH-like_DNA-bd_sf"/>
</dbReference>
<dbReference type="NCBIfam" id="TIGR02937">
    <property type="entry name" value="sigma70-ECF"/>
    <property type="match status" value="1"/>
</dbReference>
<dbReference type="PANTHER" id="PTHR43133">
    <property type="entry name" value="RNA POLYMERASE ECF-TYPE SIGMA FACTO"/>
    <property type="match status" value="1"/>
</dbReference>
<evidence type="ECO:0000256" key="4">
    <source>
        <dbReference type="ARBA" id="ARBA00023163"/>
    </source>
</evidence>
<dbReference type="GO" id="GO:0016987">
    <property type="term" value="F:sigma factor activity"/>
    <property type="evidence" value="ECO:0007669"/>
    <property type="project" value="UniProtKB-KW"/>
</dbReference>
<comment type="caution">
    <text evidence="7">The sequence shown here is derived from an EMBL/GenBank/DDBJ whole genome shotgun (WGS) entry which is preliminary data.</text>
</comment>
<dbReference type="AlphaFoldDB" id="A0A1F7F965"/>
<dbReference type="CDD" id="cd06171">
    <property type="entry name" value="Sigma70_r4"/>
    <property type="match status" value="1"/>
</dbReference>